<dbReference type="CDD" id="cd17877">
    <property type="entry name" value="NP_MTAN-like"/>
    <property type="match status" value="1"/>
</dbReference>
<keyword evidence="3" id="KW-1185">Reference proteome</keyword>
<dbReference type="PANTHER" id="PTHR46832">
    <property type="entry name" value="5'-METHYLTHIOADENOSINE/S-ADENOSYLHOMOCYSTEINE NUCLEOSIDASE"/>
    <property type="match status" value="1"/>
</dbReference>
<evidence type="ECO:0000313" key="3">
    <source>
        <dbReference type="Proteomes" id="UP000031433"/>
    </source>
</evidence>
<organism evidence="2 3">
    <name type="scientific">Geobacter soli</name>
    <dbReference type="NCBI Taxonomy" id="1510391"/>
    <lineage>
        <taxon>Bacteria</taxon>
        <taxon>Pseudomonadati</taxon>
        <taxon>Thermodesulfobacteriota</taxon>
        <taxon>Desulfuromonadia</taxon>
        <taxon>Geobacterales</taxon>
        <taxon>Geobacteraceae</taxon>
        <taxon>Geobacter</taxon>
    </lineage>
</organism>
<accession>A0A0C1U2N9</accession>
<dbReference type="InterPro" id="IPR035994">
    <property type="entry name" value="Nucleoside_phosphorylase_sf"/>
</dbReference>
<dbReference type="EMBL" id="JXBL01000001">
    <property type="protein sequence ID" value="KIE42060.1"/>
    <property type="molecule type" value="Genomic_DNA"/>
</dbReference>
<reference evidence="2 3" key="1">
    <citation type="submission" date="2015-01" db="EMBL/GenBank/DDBJ databases">
        <title>Genome sequence of the anaerobic bacterium Geobacter soli GSS01, a dissimilatory Fe(III) reducer from soil.</title>
        <authorList>
            <person name="Yang G."/>
            <person name="Zhou S."/>
        </authorList>
    </citation>
    <scope>NUCLEOTIDE SEQUENCE [LARGE SCALE GENOMIC DNA]</scope>
    <source>
        <strain evidence="2 3">GSS01</strain>
    </source>
</reference>
<evidence type="ECO:0000313" key="2">
    <source>
        <dbReference type="EMBL" id="KIE42060.1"/>
    </source>
</evidence>
<dbReference type="GO" id="GO:0009116">
    <property type="term" value="P:nucleoside metabolic process"/>
    <property type="evidence" value="ECO:0007669"/>
    <property type="project" value="InterPro"/>
</dbReference>
<dbReference type="PANTHER" id="PTHR46832:SF1">
    <property type="entry name" value="5'-METHYLTHIOADENOSINE_S-ADENOSYLHOMOCYSTEINE NUCLEOSIDASE"/>
    <property type="match status" value="1"/>
</dbReference>
<dbReference type="GO" id="GO:0008782">
    <property type="term" value="F:adenosylhomocysteine nucleosidase activity"/>
    <property type="evidence" value="ECO:0007669"/>
    <property type="project" value="TreeGrafter"/>
</dbReference>
<proteinExistence type="predicted"/>
<evidence type="ECO:0000259" key="1">
    <source>
        <dbReference type="Pfam" id="PF01048"/>
    </source>
</evidence>
<dbReference type="RefSeq" id="WP_039644278.1">
    <property type="nucleotide sequence ID" value="NZ_JXBL01000001.1"/>
</dbReference>
<dbReference type="GO" id="GO:0019284">
    <property type="term" value="P:L-methionine salvage from S-adenosylmethionine"/>
    <property type="evidence" value="ECO:0007669"/>
    <property type="project" value="TreeGrafter"/>
</dbReference>
<dbReference type="Gene3D" id="3.40.50.1580">
    <property type="entry name" value="Nucleoside phosphorylase domain"/>
    <property type="match status" value="1"/>
</dbReference>
<dbReference type="SUPFAM" id="SSF53167">
    <property type="entry name" value="Purine and uridine phosphorylases"/>
    <property type="match status" value="1"/>
</dbReference>
<protein>
    <submittedName>
        <fullName evidence="2">MTA/SAH nucleosidase</fullName>
    </submittedName>
</protein>
<feature type="domain" description="Nucleoside phosphorylase" evidence="1">
    <location>
        <begin position="5"/>
        <end position="218"/>
    </location>
</feature>
<dbReference type="GO" id="GO:0005829">
    <property type="term" value="C:cytosol"/>
    <property type="evidence" value="ECO:0007669"/>
    <property type="project" value="TreeGrafter"/>
</dbReference>
<dbReference type="GO" id="GO:0008930">
    <property type="term" value="F:methylthioadenosine nucleosidase activity"/>
    <property type="evidence" value="ECO:0007669"/>
    <property type="project" value="TreeGrafter"/>
</dbReference>
<sequence>MPPITIGLMAAMPDETRPLLRLLRGATLLAHQPFPIWRAQMGDAAIWLAQSGMGPERAESAAERLVGLACPDVVVSFGFGGGVLPGLSVGDLVMGTGCLNYDGRDFTPAAGIDAPLAASAMKSLAQRTSVALTAGTVITAGTILAKHLVAPLIPAAVTSPVLDMETAAVAGVAARHGIPLLALRAITDDAGEEFGFSLDEFTDAGLNIRPHRVMATLLRKPWIMPQLVRLARSSRRAGTLLAAAVIALAETLPAITASPRSYSFALRPDTADQG</sequence>
<gene>
    <name evidence="2" type="ORF">SE37_05140</name>
</gene>
<dbReference type="Proteomes" id="UP000031433">
    <property type="component" value="Unassembled WGS sequence"/>
</dbReference>
<dbReference type="InterPro" id="IPR000845">
    <property type="entry name" value="Nucleoside_phosphorylase_d"/>
</dbReference>
<name>A0A0C1U2N9_9BACT</name>
<dbReference type="Pfam" id="PF01048">
    <property type="entry name" value="PNP_UDP_1"/>
    <property type="match status" value="1"/>
</dbReference>
<comment type="caution">
    <text evidence="2">The sequence shown here is derived from an EMBL/GenBank/DDBJ whole genome shotgun (WGS) entry which is preliminary data.</text>
</comment>
<dbReference type="AlphaFoldDB" id="A0A0C1U2N9"/>